<name>A0ABM6B818_STRAM</name>
<dbReference type="EMBL" id="CP012949">
    <property type="protein sequence ID" value="ANB10196.1"/>
    <property type="molecule type" value="Genomic_DNA"/>
</dbReference>
<proteinExistence type="predicted"/>
<dbReference type="InterPro" id="IPR058119">
    <property type="entry name" value="SCO0607-like"/>
</dbReference>
<dbReference type="NCBIfam" id="NF046120">
    <property type="entry name" value="lipo_SCO0607"/>
    <property type="match status" value="1"/>
</dbReference>
<accession>A0ABM6B818</accession>
<reference evidence="1 2" key="2">
    <citation type="journal article" date="2016" name="Genome Announc.">
        <title>Complete Genome Sequence of Streptomyces ambofaciens DSM 40697, a Paradigm for Genome Plasticity Studies.</title>
        <authorList>
            <person name="Thibessard A."/>
            <person name="Leblond P."/>
        </authorList>
    </citation>
    <scope>NUCLEOTIDE SEQUENCE [LARGE SCALE GENOMIC DNA]</scope>
    <source>
        <strain evidence="1 2">DSM 40697</strain>
    </source>
</reference>
<sequence length="112" mass="11874">MRVTDRVHRPAPTGVNRATRSVRSLVLAAATAAAVLTGCSTQDAVCGGGEYPVMTIGGTGSTCVPDGEEPPEGYTRYPQGKVPEHVGDEWDTYWQTHTVDEDGKTVEVPDGE</sequence>
<dbReference type="Proteomes" id="UP000076720">
    <property type="component" value="Chromosome"/>
</dbReference>
<gene>
    <name evidence="1" type="ORF">SAM40697_6243</name>
</gene>
<evidence type="ECO:0000313" key="1">
    <source>
        <dbReference type="EMBL" id="ANB10196.1"/>
    </source>
</evidence>
<organism evidence="1 2">
    <name type="scientific">Streptomyces ambofaciens</name>
    <dbReference type="NCBI Taxonomy" id="1889"/>
    <lineage>
        <taxon>Bacteria</taxon>
        <taxon>Bacillati</taxon>
        <taxon>Actinomycetota</taxon>
        <taxon>Actinomycetes</taxon>
        <taxon>Kitasatosporales</taxon>
        <taxon>Streptomycetaceae</taxon>
        <taxon>Streptomyces</taxon>
    </lineage>
</organism>
<dbReference type="RefSeq" id="WP_063483951.1">
    <property type="nucleotide sequence ID" value="NZ_CP012949.1"/>
</dbReference>
<evidence type="ECO:0008006" key="3">
    <source>
        <dbReference type="Google" id="ProtNLM"/>
    </source>
</evidence>
<evidence type="ECO:0000313" key="2">
    <source>
        <dbReference type="Proteomes" id="UP000076720"/>
    </source>
</evidence>
<protein>
    <recommendedName>
        <fullName evidence="3">Lipoprotein</fullName>
    </recommendedName>
</protein>
<reference evidence="2" key="1">
    <citation type="submission" date="2015-10" db="EMBL/GenBank/DDBJ databases">
        <title>Complete genome sequence of Streptomyces ambofaciens DSM 40697.</title>
        <authorList>
            <person name="Thibessard A."/>
            <person name="Leblond P."/>
        </authorList>
    </citation>
    <scope>NUCLEOTIDE SEQUENCE [LARGE SCALE GENOMIC DNA]</scope>
    <source>
        <strain evidence="2">DSM 40697</strain>
    </source>
</reference>
<keyword evidence="2" id="KW-1185">Reference proteome</keyword>